<evidence type="ECO:0000256" key="2">
    <source>
        <dbReference type="PIRSR" id="PIRSR600101-1"/>
    </source>
</evidence>
<dbReference type="GO" id="GO:0005509">
    <property type="term" value="F:calcium ion binding"/>
    <property type="evidence" value="ECO:0007669"/>
    <property type="project" value="InterPro"/>
</dbReference>
<dbReference type="Proteomes" id="UP000241769">
    <property type="component" value="Unassembled WGS sequence"/>
</dbReference>
<dbReference type="InterPro" id="IPR018247">
    <property type="entry name" value="EF_Hand_1_Ca_BS"/>
</dbReference>
<proteinExistence type="predicted"/>
<dbReference type="Gene3D" id="3.60.20.40">
    <property type="match status" value="1"/>
</dbReference>
<keyword evidence="6" id="KW-1185">Reference proteome</keyword>
<dbReference type="Pfam" id="PF00106">
    <property type="entry name" value="adh_short"/>
    <property type="match status" value="1"/>
</dbReference>
<dbReference type="SUPFAM" id="SSF47473">
    <property type="entry name" value="EF-hand"/>
    <property type="match status" value="1"/>
</dbReference>
<dbReference type="Gene3D" id="1.10.246.130">
    <property type="match status" value="1"/>
</dbReference>
<dbReference type="InterPro" id="IPR002347">
    <property type="entry name" value="SDR_fam"/>
</dbReference>
<dbReference type="EMBL" id="MDYQ01000009">
    <property type="protein sequence ID" value="PRP88575.1"/>
    <property type="molecule type" value="Genomic_DNA"/>
</dbReference>
<dbReference type="InterPro" id="IPR052896">
    <property type="entry name" value="GGT-like_enzyme"/>
</dbReference>
<dbReference type="InterPro" id="IPR011992">
    <property type="entry name" value="EF-hand-dom_pair"/>
</dbReference>
<dbReference type="Pfam" id="PF13499">
    <property type="entry name" value="EF-hand_7"/>
    <property type="match status" value="1"/>
</dbReference>
<dbReference type="InterPro" id="IPR002048">
    <property type="entry name" value="EF_hand_dom"/>
</dbReference>
<dbReference type="STRING" id="1890364.A0A2P6NX85"/>
<dbReference type="InterPro" id="IPR043137">
    <property type="entry name" value="GGT_ssub_C"/>
</dbReference>
<dbReference type="FunFam" id="3.40.50.720:FF:000084">
    <property type="entry name" value="Short-chain dehydrogenase reductase"/>
    <property type="match status" value="1"/>
</dbReference>
<dbReference type="Pfam" id="PF01019">
    <property type="entry name" value="G_glu_transpept"/>
    <property type="match status" value="1"/>
</dbReference>
<accession>A0A2P6NX85</accession>
<protein>
    <recommendedName>
        <fullName evidence="4">EF-hand domain-containing protein</fullName>
    </recommendedName>
</protein>
<dbReference type="InterPro" id="IPR020904">
    <property type="entry name" value="Sc_DH/Rdtase_CS"/>
</dbReference>
<name>A0A2P6NX85_9EUKA</name>
<gene>
    <name evidence="5" type="ORF">PROFUN_02986</name>
</gene>
<evidence type="ECO:0000259" key="4">
    <source>
        <dbReference type="PROSITE" id="PS50222"/>
    </source>
</evidence>
<dbReference type="GO" id="GO:0036374">
    <property type="term" value="F:glutathione hydrolase activity"/>
    <property type="evidence" value="ECO:0007669"/>
    <property type="project" value="InterPro"/>
</dbReference>
<dbReference type="OrthoDB" id="2015213at2759"/>
<dbReference type="PANTHER" id="PTHR43881">
    <property type="entry name" value="GAMMA-GLUTAMYLTRANSPEPTIDASE (AFU_ORTHOLOGUE AFUA_4G13580)"/>
    <property type="match status" value="1"/>
</dbReference>
<sequence length="970" mass="106102">MGCTNEKVSREEVDSIQQKAGRAIPEKDIQHWKNVWLKITPSGQMREEHFVRFIVENKIGTGKESDARNMFTMMDKDKNGVMEFEEFVLILVLPQTTEEVPPEQFAALCITIYDEDGDGVITREELLKFALAKAKAEGRTSDEQKEQITQVVKQLVAYIDTNADGQLTKEEIISAIYKDPYLKKVSRSVSIVTGGSRGIGRGIAQRLASEGSSVAVLVLSRNKLACQSVISSLPVQDHTQKHMAVECDVSVSSQTVDAVKSITQAMGPISILINAADADIESTLRTNLFGSIYMCKSVTRHMLSGGGSIVNIGSVVGRHGNPGQTVYAASKSGLVGLTKSLAKEVASRNIRVNMISPGFIQTDMTQEMDDKQRERVKRDILLGRFGDKEDVEEAVMFLLTCKEEGSNVDLVIVTNDYDSTMSSDGPKFNSRRSPIYGVHGAVATSQPLATQIGLDILKSGGNAADAAVAIAAALNVTEPTMTGIGGDCFCLFYSAKDKSVSALNGSGRSPQSLTYEKLEGLGFSEGHPPPFLSVYNVTVPGAAAGWCDTIEKFGSLPLSQILSPAIGLAERGYPVSTVTAHQWNDNLHQLMTGPHPEQFLTEGRAPKAGEIFKMPELAQTFREIEYRRTLVAEGKEGFYRGRIAQAIVEVVQGLGGLITLDDLAHHHSTFEKPITMNYRGYDIWETPPNGQGITALMALEILSEFDLKNATYGSAEHLHLIIESLRLAFADTREHVTDTEHYNVPVEKFLSKEYAEERRKLIDISKAQADVKTGHPFTSSDTVYFCVVDAQGNACSFINSNYHRFGSGIAPRGCGFTLQNRGGNFFMKKGHPNCYGPRKRSYHTIIPGMITKGGELYGPFGVMGGFMQPQGHVQVIVNMLDFGMDPQAALDAPRLCIMDGISEIYFEEGITQEVIDRLKDMGHRVRSDALRGWERTLYIFGRGQIITRSHAGVLCAGSDGRGDGCALGWV</sequence>
<dbReference type="Pfam" id="PF13833">
    <property type="entry name" value="EF-hand_8"/>
    <property type="match status" value="1"/>
</dbReference>
<dbReference type="AlphaFoldDB" id="A0A2P6NX85"/>
<dbReference type="SUPFAM" id="SSF56235">
    <property type="entry name" value="N-terminal nucleophile aminohydrolases (Ntn hydrolases)"/>
    <property type="match status" value="1"/>
</dbReference>
<dbReference type="Gene3D" id="1.10.238.10">
    <property type="entry name" value="EF-hand"/>
    <property type="match status" value="2"/>
</dbReference>
<feature type="domain" description="EF-hand" evidence="4">
    <location>
        <begin position="101"/>
        <end position="136"/>
    </location>
</feature>
<dbReference type="InterPro" id="IPR029055">
    <property type="entry name" value="Ntn_hydrolases_N"/>
</dbReference>
<keyword evidence="1" id="KW-0106">Calcium</keyword>
<dbReference type="InParanoid" id="A0A2P6NX85"/>
<dbReference type="GO" id="GO:0006751">
    <property type="term" value="P:glutathione catabolic process"/>
    <property type="evidence" value="ECO:0007669"/>
    <property type="project" value="InterPro"/>
</dbReference>
<dbReference type="CDD" id="cd00051">
    <property type="entry name" value="EFh"/>
    <property type="match status" value="2"/>
</dbReference>
<dbReference type="Gene3D" id="3.40.50.720">
    <property type="entry name" value="NAD(P)-binding Rossmann-like Domain"/>
    <property type="match status" value="1"/>
</dbReference>
<comment type="caution">
    <text evidence="5">The sequence shown here is derived from an EMBL/GenBank/DDBJ whole genome shotgun (WGS) entry which is preliminary data.</text>
</comment>
<dbReference type="NCBIfam" id="TIGR00066">
    <property type="entry name" value="g_glut_trans"/>
    <property type="match status" value="1"/>
</dbReference>
<feature type="domain" description="EF-hand" evidence="4">
    <location>
        <begin position="62"/>
        <end position="97"/>
    </location>
</feature>
<dbReference type="PANTHER" id="PTHR43881:SF1">
    <property type="entry name" value="GAMMA-GLUTAMYLTRANSPEPTIDASE (AFU_ORTHOLOGUE AFUA_4G13580)"/>
    <property type="match status" value="1"/>
</dbReference>
<dbReference type="PROSITE" id="PS00018">
    <property type="entry name" value="EF_HAND_1"/>
    <property type="match status" value="3"/>
</dbReference>
<feature type="binding site" evidence="3">
    <location>
        <position position="865"/>
    </location>
    <ligand>
        <name>L-glutamate</name>
        <dbReference type="ChEBI" id="CHEBI:29985"/>
    </ligand>
</feature>
<dbReference type="PROSITE" id="PS00061">
    <property type="entry name" value="ADH_SHORT"/>
    <property type="match status" value="1"/>
</dbReference>
<dbReference type="SMART" id="SM00054">
    <property type="entry name" value="EFh"/>
    <property type="match status" value="3"/>
</dbReference>
<dbReference type="InterPro" id="IPR036291">
    <property type="entry name" value="NAD(P)-bd_dom_sf"/>
</dbReference>
<feature type="domain" description="EF-hand" evidence="4">
    <location>
        <begin position="147"/>
        <end position="182"/>
    </location>
</feature>
<dbReference type="PROSITE" id="PS50222">
    <property type="entry name" value="EF_HAND_2"/>
    <property type="match status" value="3"/>
</dbReference>
<dbReference type="PRINTS" id="PR01210">
    <property type="entry name" value="GGTRANSPTASE"/>
</dbReference>
<evidence type="ECO:0000256" key="3">
    <source>
        <dbReference type="PIRSR" id="PIRSR600101-2"/>
    </source>
</evidence>
<evidence type="ECO:0000256" key="1">
    <source>
        <dbReference type="ARBA" id="ARBA00022837"/>
    </source>
</evidence>
<dbReference type="SUPFAM" id="SSF51735">
    <property type="entry name" value="NAD(P)-binding Rossmann-fold domains"/>
    <property type="match status" value="1"/>
</dbReference>
<evidence type="ECO:0000313" key="5">
    <source>
        <dbReference type="EMBL" id="PRP88575.1"/>
    </source>
</evidence>
<evidence type="ECO:0000313" key="6">
    <source>
        <dbReference type="Proteomes" id="UP000241769"/>
    </source>
</evidence>
<dbReference type="InterPro" id="IPR000101">
    <property type="entry name" value="GGT_peptidase"/>
</dbReference>
<reference evidence="5 6" key="1">
    <citation type="journal article" date="2018" name="Genome Biol. Evol.">
        <title>Multiple Roots of Fruiting Body Formation in Amoebozoa.</title>
        <authorList>
            <person name="Hillmann F."/>
            <person name="Forbes G."/>
            <person name="Novohradska S."/>
            <person name="Ferling I."/>
            <person name="Riege K."/>
            <person name="Groth M."/>
            <person name="Westermann M."/>
            <person name="Marz M."/>
            <person name="Spaller T."/>
            <person name="Winckler T."/>
            <person name="Schaap P."/>
            <person name="Glockner G."/>
        </authorList>
    </citation>
    <scope>NUCLEOTIDE SEQUENCE [LARGE SCALE GENOMIC DNA]</scope>
    <source>
        <strain evidence="5 6">Jena</strain>
    </source>
</reference>
<feature type="active site" description="Nucleophile" evidence="2">
    <location>
        <position position="782"/>
    </location>
</feature>
<organism evidence="5 6">
    <name type="scientific">Planoprotostelium fungivorum</name>
    <dbReference type="NCBI Taxonomy" id="1890364"/>
    <lineage>
        <taxon>Eukaryota</taxon>
        <taxon>Amoebozoa</taxon>
        <taxon>Evosea</taxon>
        <taxon>Variosea</taxon>
        <taxon>Cavosteliida</taxon>
        <taxon>Cavosteliaceae</taxon>
        <taxon>Planoprotostelium</taxon>
    </lineage>
</organism>
<dbReference type="InterPro" id="IPR043138">
    <property type="entry name" value="GGT_lsub"/>
</dbReference>